<comment type="cofactor">
    <cofactor evidence="2">
        <name>NAD(+)</name>
        <dbReference type="ChEBI" id="CHEBI:57540"/>
    </cofactor>
</comment>
<evidence type="ECO:0000256" key="4">
    <source>
        <dbReference type="ARBA" id="ARBA00007637"/>
    </source>
</evidence>
<organism evidence="13 14">
    <name type="scientific">Rugosimonospora acidiphila</name>
    <dbReference type="NCBI Taxonomy" id="556531"/>
    <lineage>
        <taxon>Bacteria</taxon>
        <taxon>Bacillati</taxon>
        <taxon>Actinomycetota</taxon>
        <taxon>Actinomycetes</taxon>
        <taxon>Micromonosporales</taxon>
        <taxon>Micromonosporaceae</taxon>
        <taxon>Rugosimonospora</taxon>
    </lineage>
</organism>
<dbReference type="InterPro" id="IPR001509">
    <property type="entry name" value="Epimerase_deHydtase"/>
</dbReference>
<dbReference type="PANTHER" id="PTHR43725:SF53">
    <property type="entry name" value="UDP-ARABINOSE 4-EPIMERASE 1"/>
    <property type="match status" value="1"/>
</dbReference>
<comment type="similarity">
    <text evidence="4">Belongs to the NAD(P)-dependent epimerase/dehydratase family.</text>
</comment>
<keyword evidence="14" id="KW-1185">Reference proteome</keyword>
<comment type="catalytic activity">
    <reaction evidence="1">
        <text>UDP-alpha-D-glucose = UDP-alpha-D-galactose</text>
        <dbReference type="Rhea" id="RHEA:22168"/>
        <dbReference type="ChEBI" id="CHEBI:58885"/>
        <dbReference type="ChEBI" id="CHEBI:66914"/>
        <dbReference type="EC" id="5.1.3.2"/>
    </reaction>
</comment>
<feature type="domain" description="NAD-dependent epimerase/dehydratase" evidence="12">
    <location>
        <begin position="15"/>
        <end position="261"/>
    </location>
</feature>
<dbReference type="SUPFAM" id="SSF51735">
    <property type="entry name" value="NAD(P)-binding Rossmann-fold domains"/>
    <property type="match status" value="1"/>
</dbReference>
<dbReference type="Gene3D" id="3.40.50.720">
    <property type="entry name" value="NAD(P)-binding Rossmann-like Domain"/>
    <property type="match status" value="1"/>
</dbReference>
<name>A0ABP9RSI6_9ACTN</name>
<evidence type="ECO:0000256" key="3">
    <source>
        <dbReference type="ARBA" id="ARBA00004947"/>
    </source>
</evidence>
<evidence type="ECO:0000256" key="8">
    <source>
        <dbReference type="ARBA" id="ARBA00023235"/>
    </source>
</evidence>
<dbReference type="Proteomes" id="UP001501570">
    <property type="component" value="Unassembled WGS sequence"/>
</dbReference>
<evidence type="ECO:0000256" key="6">
    <source>
        <dbReference type="ARBA" id="ARBA00018569"/>
    </source>
</evidence>
<evidence type="ECO:0000256" key="2">
    <source>
        <dbReference type="ARBA" id="ARBA00001911"/>
    </source>
</evidence>
<dbReference type="EMBL" id="BAABJQ010000007">
    <property type="protein sequence ID" value="GAA5185594.1"/>
    <property type="molecule type" value="Genomic_DNA"/>
</dbReference>
<accession>A0ABP9RSI6</accession>
<dbReference type="InterPro" id="IPR036291">
    <property type="entry name" value="NAD(P)-bd_dom_sf"/>
</dbReference>
<keyword evidence="7" id="KW-0520">NAD</keyword>
<evidence type="ECO:0000256" key="7">
    <source>
        <dbReference type="ARBA" id="ARBA00023027"/>
    </source>
</evidence>
<dbReference type="NCBIfam" id="TIGR01179">
    <property type="entry name" value="galE"/>
    <property type="match status" value="1"/>
</dbReference>
<comment type="caution">
    <text evidence="13">The sequence shown here is derived from an EMBL/GenBank/DDBJ whole genome shotgun (WGS) entry which is preliminary data.</text>
</comment>
<evidence type="ECO:0000256" key="1">
    <source>
        <dbReference type="ARBA" id="ARBA00000083"/>
    </source>
</evidence>
<evidence type="ECO:0000256" key="5">
    <source>
        <dbReference type="ARBA" id="ARBA00013189"/>
    </source>
</evidence>
<proteinExistence type="inferred from homology"/>
<dbReference type="InterPro" id="IPR005886">
    <property type="entry name" value="UDP_G4E"/>
</dbReference>
<evidence type="ECO:0000256" key="9">
    <source>
        <dbReference type="ARBA" id="ARBA00023277"/>
    </source>
</evidence>
<evidence type="ECO:0000313" key="13">
    <source>
        <dbReference type="EMBL" id="GAA5185594.1"/>
    </source>
</evidence>
<dbReference type="EC" id="5.1.3.2" evidence="5"/>
<protein>
    <recommendedName>
        <fullName evidence="6">UDP-glucose 4-epimerase</fullName>
        <ecNumber evidence="5">5.1.3.2</ecNumber>
    </recommendedName>
    <alternativeName>
        <fullName evidence="11">Galactowaldenase</fullName>
    </alternativeName>
    <alternativeName>
        <fullName evidence="10">UDP-galactose 4-epimerase</fullName>
    </alternativeName>
</protein>
<gene>
    <name evidence="13" type="primary">galE_1</name>
    <name evidence="13" type="ORF">GCM10023322_29940</name>
</gene>
<evidence type="ECO:0000256" key="11">
    <source>
        <dbReference type="ARBA" id="ARBA00033067"/>
    </source>
</evidence>
<keyword evidence="8" id="KW-0413">Isomerase</keyword>
<comment type="pathway">
    <text evidence="3">Carbohydrate metabolism; galactose metabolism.</text>
</comment>
<keyword evidence="9" id="KW-0119">Carbohydrate metabolism</keyword>
<dbReference type="Gene3D" id="3.90.25.10">
    <property type="entry name" value="UDP-galactose 4-epimerase, domain 1"/>
    <property type="match status" value="1"/>
</dbReference>
<evidence type="ECO:0000256" key="10">
    <source>
        <dbReference type="ARBA" id="ARBA00031367"/>
    </source>
</evidence>
<sequence>MSAGRRPVDLGRVTWLVTGGAGYIGAHVVRGLVEAGHGVVVLDDLSTGRAERLPCEVPLVVGAVADRPLVTEVLNRYRIDGVIHLAARKSPTESIARPAWYHRENVGGLAALLDAMAGAGVHRLLFSSSAAVYGIPPGPTVSEVTPTAPINPYGLTKLLGEQLIAAAGRGYGLSWLALRYFNVVGAALPVLADRVPTNLVPIALAAMSADTPITVTGADYPTRDGTGVRDYVHVLDLASAHLAAADRLMAGPAADGVYNVGTGQGHSVLEVLHRIGVVTGQPVAHEIGPRRAGDPPEVVADVSRIRHELGWRSRYGLTEMIASSWLAWSELSGTVPVR</sequence>
<reference evidence="14" key="1">
    <citation type="journal article" date="2019" name="Int. J. Syst. Evol. Microbiol.">
        <title>The Global Catalogue of Microorganisms (GCM) 10K type strain sequencing project: providing services to taxonomists for standard genome sequencing and annotation.</title>
        <authorList>
            <consortium name="The Broad Institute Genomics Platform"/>
            <consortium name="The Broad Institute Genome Sequencing Center for Infectious Disease"/>
            <person name="Wu L."/>
            <person name="Ma J."/>
        </authorList>
    </citation>
    <scope>NUCLEOTIDE SEQUENCE [LARGE SCALE GENOMIC DNA]</scope>
    <source>
        <strain evidence="14">JCM 18304</strain>
    </source>
</reference>
<dbReference type="RefSeq" id="WP_345629984.1">
    <property type="nucleotide sequence ID" value="NZ_BAABJQ010000007.1"/>
</dbReference>
<dbReference type="PANTHER" id="PTHR43725">
    <property type="entry name" value="UDP-GLUCOSE 4-EPIMERASE"/>
    <property type="match status" value="1"/>
</dbReference>
<evidence type="ECO:0000259" key="12">
    <source>
        <dbReference type="Pfam" id="PF01370"/>
    </source>
</evidence>
<evidence type="ECO:0000313" key="14">
    <source>
        <dbReference type="Proteomes" id="UP001501570"/>
    </source>
</evidence>
<dbReference type="Pfam" id="PF01370">
    <property type="entry name" value="Epimerase"/>
    <property type="match status" value="1"/>
</dbReference>